<accession>A0AAW2U830</accession>
<feature type="region of interest" description="Disordered" evidence="1">
    <location>
        <begin position="245"/>
        <end position="273"/>
    </location>
</feature>
<gene>
    <name evidence="3" type="ORF">Sradi_1512200</name>
</gene>
<dbReference type="AlphaFoldDB" id="A0AAW2U830"/>
<protein>
    <recommendedName>
        <fullName evidence="2">Myb/SANT-like domain-containing protein</fullName>
    </recommendedName>
</protein>
<dbReference type="Pfam" id="PF12776">
    <property type="entry name" value="Myb_DNA-bind_3"/>
    <property type="match status" value="1"/>
</dbReference>
<feature type="compositionally biased region" description="Polar residues" evidence="1">
    <location>
        <begin position="246"/>
        <end position="273"/>
    </location>
</feature>
<sequence length="273" mass="31681">MNQMDEEDTSRQTRRRSSLKDKGLTRRTWTVREEEVLINDLRSLVASGWKCDNGFRTGYLAQVEAFMLRAIPNCDLRAEPHITSKIQVWKRQYSSIVGMMSKSRFGWDESTCMVMIEENSKDVWDNYVKVQFLFTRYNPIMFFEQVAMRIIEIKYTEIYFATNACFRIGKLDLHTKTMRYKSWPFFPAWREIFGKDRAAGDEANDSDGAAAEIRQERNKATDNCYIPMAEWNPNIGFVGVEEEPPLSSQMNVDPTVNSSSATKCTNSSVRKCK</sequence>
<dbReference type="InterPro" id="IPR024752">
    <property type="entry name" value="Myb/SANT-like_dom"/>
</dbReference>
<evidence type="ECO:0000313" key="3">
    <source>
        <dbReference type="EMBL" id="KAL0413105.1"/>
    </source>
</evidence>
<organism evidence="3">
    <name type="scientific">Sesamum radiatum</name>
    <name type="common">Black benniseed</name>
    <dbReference type="NCBI Taxonomy" id="300843"/>
    <lineage>
        <taxon>Eukaryota</taxon>
        <taxon>Viridiplantae</taxon>
        <taxon>Streptophyta</taxon>
        <taxon>Embryophyta</taxon>
        <taxon>Tracheophyta</taxon>
        <taxon>Spermatophyta</taxon>
        <taxon>Magnoliopsida</taxon>
        <taxon>eudicotyledons</taxon>
        <taxon>Gunneridae</taxon>
        <taxon>Pentapetalae</taxon>
        <taxon>asterids</taxon>
        <taxon>lamiids</taxon>
        <taxon>Lamiales</taxon>
        <taxon>Pedaliaceae</taxon>
        <taxon>Sesamum</taxon>
    </lineage>
</organism>
<dbReference type="PANTHER" id="PTHR46250">
    <property type="entry name" value="MYB/SANT-LIKE DNA-BINDING DOMAIN PROTEIN-RELATED"/>
    <property type="match status" value="1"/>
</dbReference>
<evidence type="ECO:0000259" key="2">
    <source>
        <dbReference type="Pfam" id="PF12776"/>
    </source>
</evidence>
<evidence type="ECO:0000256" key="1">
    <source>
        <dbReference type="SAM" id="MobiDB-lite"/>
    </source>
</evidence>
<proteinExistence type="predicted"/>
<dbReference type="PANTHER" id="PTHR46250:SF15">
    <property type="entry name" value="OS01G0523800 PROTEIN"/>
    <property type="match status" value="1"/>
</dbReference>
<name>A0AAW2U830_SESRA</name>
<dbReference type="EMBL" id="JACGWJ010000006">
    <property type="protein sequence ID" value="KAL0413105.1"/>
    <property type="molecule type" value="Genomic_DNA"/>
</dbReference>
<comment type="caution">
    <text evidence="3">The sequence shown here is derived from an EMBL/GenBank/DDBJ whole genome shotgun (WGS) entry which is preliminary data.</text>
</comment>
<reference evidence="3" key="1">
    <citation type="submission" date="2020-06" db="EMBL/GenBank/DDBJ databases">
        <authorList>
            <person name="Li T."/>
            <person name="Hu X."/>
            <person name="Zhang T."/>
            <person name="Song X."/>
            <person name="Zhang H."/>
            <person name="Dai N."/>
            <person name="Sheng W."/>
            <person name="Hou X."/>
            <person name="Wei L."/>
        </authorList>
    </citation>
    <scope>NUCLEOTIDE SEQUENCE</scope>
    <source>
        <strain evidence="3">G02</strain>
        <tissue evidence="3">Leaf</tissue>
    </source>
</reference>
<feature type="domain" description="Myb/SANT-like" evidence="2">
    <location>
        <begin position="28"/>
        <end position="127"/>
    </location>
</feature>
<reference evidence="3" key="2">
    <citation type="journal article" date="2024" name="Plant">
        <title>Genomic evolution and insights into agronomic trait innovations of Sesamum species.</title>
        <authorList>
            <person name="Miao H."/>
            <person name="Wang L."/>
            <person name="Qu L."/>
            <person name="Liu H."/>
            <person name="Sun Y."/>
            <person name="Le M."/>
            <person name="Wang Q."/>
            <person name="Wei S."/>
            <person name="Zheng Y."/>
            <person name="Lin W."/>
            <person name="Duan Y."/>
            <person name="Cao H."/>
            <person name="Xiong S."/>
            <person name="Wang X."/>
            <person name="Wei L."/>
            <person name="Li C."/>
            <person name="Ma Q."/>
            <person name="Ju M."/>
            <person name="Zhao R."/>
            <person name="Li G."/>
            <person name="Mu C."/>
            <person name="Tian Q."/>
            <person name="Mei H."/>
            <person name="Zhang T."/>
            <person name="Gao T."/>
            <person name="Zhang H."/>
        </authorList>
    </citation>
    <scope>NUCLEOTIDE SEQUENCE</scope>
    <source>
        <strain evidence="3">G02</strain>
    </source>
</reference>